<organism evidence="7">
    <name type="scientific">Tanacetum cinerariifolium</name>
    <name type="common">Dalmatian daisy</name>
    <name type="synonym">Chrysanthemum cinerariifolium</name>
    <dbReference type="NCBI Taxonomy" id="118510"/>
    <lineage>
        <taxon>Eukaryota</taxon>
        <taxon>Viridiplantae</taxon>
        <taxon>Streptophyta</taxon>
        <taxon>Embryophyta</taxon>
        <taxon>Tracheophyta</taxon>
        <taxon>Spermatophyta</taxon>
        <taxon>Magnoliopsida</taxon>
        <taxon>eudicotyledons</taxon>
        <taxon>Gunneridae</taxon>
        <taxon>Pentapetalae</taxon>
        <taxon>asterids</taxon>
        <taxon>campanulids</taxon>
        <taxon>Asterales</taxon>
        <taxon>Asteraceae</taxon>
        <taxon>Asteroideae</taxon>
        <taxon>Anthemideae</taxon>
        <taxon>Anthemidinae</taxon>
        <taxon>Tanacetum</taxon>
    </lineage>
</organism>
<feature type="domain" description="Reverse transcriptase Ty1/copia-type" evidence="5">
    <location>
        <begin position="770"/>
        <end position="898"/>
    </location>
</feature>
<feature type="compositionally biased region" description="Polar residues" evidence="4">
    <location>
        <begin position="711"/>
        <end position="735"/>
    </location>
</feature>
<evidence type="ECO:0000259" key="6">
    <source>
        <dbReference type="Pfam" id="PF25597"/>
    </source>
</evidence>
<dbReference type="GO" id="GO:0016787">
    <property type="term" value="F:hydrolase activity"/>
    <property type="evidence" value="ECO:0007669"/>
    <property type="project" value="UniProtKB-KW"/>
</dbReference>
<evidence type="ECO:0000256" key="3">
    <source>
        <dbReference type="SAM" id="Coils"/>
    </source>
</evidence>
<dbReference type="InterPro" id="IPR013103">
    <property type="entry name" value="RVT_2"/>
</dbReference>
<dbReference type="SUPFAM" id="SSF56672">
    <property type="entry name" value="DNA/RNA polymerases"/>
    <property type="match status" value="1"/>
</dbReference>
<dbReference type="InterPro" id="IPR039537">
    <property type="entry name" value="Retrotran_Ty1/copia-like"/>
</dbReference>
<evidence type="ECO:0000256" key="2">
    <source>
        <dbReference type="ARBA" id="ARBA00022801"/>
    </source>
</evidence>
<feature type="domain" description="Retroviral polymerase SH3-like" evidence="6">
    <location>
        <begin position="574"/>
        <end position="632"/>
    </location>
</feature>
<dbReference type="InterPro" id="IPR057670">
    <property type="entry name" value="SH3_retrovirus"/>
</dbReference>
<feature type="coiled-coil region" evidence="3">
    <location>
        <begin position="259"/>
        <end position="293"/>
    </location>
</feature>
<accession>A0A6L2JAR4</accession>
<protein>
    <submittedName>
        <fullName evidence="7">Uncharacterized protein</fullName>
    </submittedName>
</protein>
<dbReference type="PANTHER" id="PTHR42648">
    <property type="entry name" value="TRANSPOSASE, PUTATIVE-RELATED"/>
    <property type="match status" value="1"/>
</dbReference>
<evidence type="ECO:0000313" key="7">
    <source>
        <dbReference type="EMBL" id="GEU33840.1"/>
    </source>
</evidence>
<dbReference type="Pfam" id="PF07727">
    <property type="entry name" value="RVT_2"/>
    <property type="match status" value="1"/>
</dbReference>
<evidence type="ECO:0000259" key="5">
    <source>
        <dbReference type="Pfam" id="PF07727"/>
    </source>
</evidence>
<reference evidence="7" key="1">
    <citation type="journal article" date="2019" name="Sci. Rep.">
        <title>Draft genome of Tanacetum cinerariifolium, the natural source of mosquito coil.</title>
        <authorList>
            <person name="Yamashiro T."/>
            <person name="Shiraishi A."/>
            <person name="Satake H."/>
            <person name="Nakayama K."/>
        </authorList>
    </citation>
    <scope>NUCLEOTIDE SEQUENCE</scope>
</reference>
<dbReference type="Pfam" id="PF25597">
    <property type="entry name" value="SH3_retrovirus"/>
    <property type="match status" value="1"/>
</dbReference>
<dbReference type="GO" id="GO:0046872">
    <property type="term" value="F:metal ion binding"/>
    <property type="evidence" value="ECO:0007669"/>
    <property type="project" value="UniProtKB-KW"/>
</dbReference>
<dbReference type="AlphaFoldDB" id="A0A6L2JAR4"/>
<comment type="caution">
    <text evidence="7">The sequence shown here is derived from an EMBL/GenBank/DDBJ whole genome shotgun (WGS) entry which is preliminary data.</text>
</comment>
<dbReference type="InterPro" id="IPR043502">
    <property type="entry name" value="DNA/RNA_pol_sf"/>
</dbReference>
<sequence>MTTLADKAILSCADNRPPMLEKDMYDSWKIRMELYMMNRQHGRMILESVENEAIQADCDVKATNIILQGLPPKERECKLYDEFDKFAYKKGESLREFYLIFLLLLNDMNIYNMKLEQFQVNIKFLSTLPPEWSKFVTEVKLVRDLHTTNVDQLYAYLGQHEFHANEVRLMHEHPGIAEAQITQNVITHNAAYQADDLDAYDSDCNEINSAKIALMENLSHYGFDDLGEVDNQNNVTHNVINQAVQAMPLSEQSNTSMEIDNLKQTLLEYLKEKESLKQTVTLLKNDFQKEESRNIDRELALKKHIKELNNMKAQQLEPKLYDGSVIEKTNAIVIRDSEETLILAEESRSKMLLKQKDLMMSEKKTELSAKQVFWYQNSVNFKESNLFTKPTQVEVPKELPKSQEKDIVIKKLKERINSLSGNMKEEKINQELKEIETINIKLDHREKVLVITALKDTLNKIKGKVVVDEAIILHPIGLELLKIDVAPLAPKLQKNRTAHHDYLKHTQEETATLREIVEHERSLNPLNTSLDYALATACYTQNYSIVRLHHSKTPYELLHGKLPDFSFLHVFGALCYPTNDSENLGKLEPKVDIGIFIGYAPKKKALWIYNRHTRRIIKTIHIDFDELTAMASEQSSSGPALHEMTPTTISSGLVPKPTSSTSFVPPLRNDWDLLFQPLFDELLTPPPSVDPPAPEVIAPIAEVIAPEPAESTDSPSSTKVDQNAPSVSKSQTTPETQPPVIPHDVEEDNHDIEVAHIVMQEELNKFERLEVWELVPRPDKVMIITLKWIYKVKLDELGGILKNKAHLVARGYRYDEGNDFEESFALVARLKAIRIFLAYVAHKNMVVYQMDVKTAFLNGNLREEVYVSQPDGFVDPDNPNHVYKLKKALYGLKQAPRVCHDGDDDENYTIAITPEEPDNSLSMGDEHLDTILLTESDEVIKYSVEDLVTIPSESKGIPDNTCDVPFHDNSLPLNVSEDQFGEFSDSNDDSTSIDDNYFSIDNINYIELSPPDSELVSLEEVKDDNLREKLLNINIFIAKIKSLNDNPTHDHVLKSLSPSPIPIEDNDSFLENFYTSLSYSDNSLLEFETFSNHSEETNSGSTTTHADYSLPKYDSFLFEIEPNQGELTSVVILKEPRVHVPNVLTTYPTLMLDSDFIPFDNSLPEFEIFYFDIEEKNSGSTTIHADISLSDLECFNFKREPDPGELTNIVNSGIYENVLS</sequence>
<evidence type="ECO:0000256" key="1">
    <source>
        <dbReference type="ARBA" id="ARBA00022723"/>
    </source>
</evidence>
<keyword evidence="2" id="KW-0378">Hydrolase</keyword>
<gene>
    <name evidence="7" type="ORF">Tci_005818</name>
</gene>
<feature type="region of interest" description="Disordered" evidence="4">
    <location>
        <begin position="708"/>
        <end position="742"/>
    </location>
</feature>
<keyword evidence="3" id="KW-0175">Coiled coil</keyword>
<proteinExistence type="predicted"/>
<keyword evidence="1" id="KW-0479">Metal-binding</keyword>
<dbReference type="PANTHER" id="PTHR42648:SF32">
    <property type="entry name" value="RIBONUCLEASE H-LIKE DOMAIN, GAG-PRE-INTEGRASE DOMAIN PROTEIN-RELATED"/>
    <property type="match status" value="1"/>
</dbReference>
<dbReference type="EMBL" id="BKCJ010000510">
    <property type="protein sequence ID" value="GEU33840.1"/>
    <property type="molecule type" value="Genomic_DNA"/>
</dbReference>
<name>A0A6L2JAR4_TANCI</name>
<evidence type="ECO:0000256" key="4">
    <source>
        <dbReference type="SAM" id="MobiDB-lite"/>
    </source>
</evidence>